<dbReference type="Proteomes" id="UP000827976">
    <property type="component" value="Chromosome 16"/>
</dbReference>
<dbReference type="EMBL" id="CM037026">
    <property type="protein sequence ID" value="KAH7659210.1"/>
    <property type="molecule type" value="Genomic_DNA"/>
</dbReference>
<protein>
    <submittedName>
        <fullName evidence="1">4Fe-4S ferredoxins domain-containing protein</fullName>
    </submittedName>
</protein>
<organism evidence="1 2">
    <name type="scientific">Dioscorea alata</name>
    <name type="common">Purple yam</name>
    <dbReference type="NCBI Taxonomy" id="55571"/>
    <lineage>
        <taxon>Eukaryota</taxon>
        <taxon>Viridiplantae</taxon>
        <taxon>Streptophyta</taxon>
        <taxon>Embryophyta</taxon>
        <taxon>Tracheophyta</taxon>
        <taxon>Spermatophyta</taxon>
        <taxon>Magnoliopsida</taxon>
        <taxon>Liliopsida</taxon>
        <taxon>Dioscoreales</taxon>
        <taxon>Dioscoreaceae</taxon>
        <taxon>Dioscorea</taxon>
    </lineage>
</organism>
<evidence type="ECO:0000313" key="1">
    <source>
        <dbReference type="EMBL" id="KAH7659210.1"/>
    </source>
</evidence>
<keyword evidence="2" id="KW-1185">Reference proteome</keyword>
<proteinExistence type="predicted"/>
<reference evidence="2" key="1">
    <citation type="journal article" date="2022" name="Nat. Commun.">
        <title>Chromosome evolution and the genetic basis of agronomically important traits in greater yam.</title>
        <authorList>
            <person name="Bredeson J.V."/>
            <person name="Lyons J.B."/>
            <person name="Oniyinde I.O."/>
            <person name="Okereke N.R."/>
            <person name="Kolade O."/>
            <person name="Nnabue I."/>
            <person name="Nwadili C.O."/>
            <person name="Hribova E."/>
            <person name="Parker M."/>
            <person name="Nwogha J."/>
            <person name="Shu S."/>
            <person name="Carlson J."/>
            <person name="Kariba R."/>
            <person name="Muthemba S."/>
            <person name="Knop K."/>
            <person name="Barton G.J."/>
            <person name="Sherwood A.V."/>
            <person name="Lopez-Montes A."/>
            <person name="Asiedu R."/>
            <person name="Jamnadass R."/>
            <person name="Muchugi A."/>
            <person name="Goodstein D."/>
            <person name="Egesi C.N."/>
            <person name="Featherston J."/>
            <person name="Asfaw A."/>
            <person name="Simpson G.G."/>
            <person name="Dolezel J."/>
            <person name="Hendre P.S."/>
            <person name="Van Deynze A."/>
            <person name="Kumar P.L."/>
            <person name="Obidiegwu J.E."/>
            <person name="Bhattacharjee R."/>
            <person name="Rokhsar D.S."/>
        </authorList>
    </citation>
    <scope>NUCLEOTIDE SEQUENCE [LARGE SCALE GENOMIC DNA]</scope>
    <source>
        <strain evidence="2">cv. TDa95/00328</strain>
    </source>
</reference>
<name>A0ACB7UFW6_DIOAL</name>
<gene>
    <name evidence="1" type="ORF">IHE45_16G017300</name>
</gene>
<sequence>MNRAPSPRSVFYYDSLSDDEPRHFLDSCFLCNKVLSGHKDIFMYEGDKPFCSEDCRQKQMDFDEKKEQEEKMKLKMKMKMKSFSSSSSSIKSFQRSSLIKEMVVQKT</sequence>
<accession>A0ACB7UFW6</accession>
<evidence type="ECO:0000313" key="2">
    <source>
        <dbReference type="Proteomes" id="UP000827976"/>
    </source>
</evidence>
<comment type="caution">
    <text evidence="1">The sequence shown here is derived from an EMBL/GenBank/DDBJ whole genome shotgun (WGS) entry which is preliminary data.</text>
</comment>